<name>A0AAN7BW45_9PEZI</name>
<feature type="region of interest" description="Disordered" evidence="1">
    <location>
        <begin position="109"/>
        <end position="198"/>
    </location>
</feature>
<reference evidence="2" key="2">
    <citation type="submission" date="2023-05" db="EMBL/GenBank/DDBJ databases">
        <authorList>
            <consortium name="Lawrence Berkeley National Laboratory"/>
            <person name="Steindorff A."/>
            <person name="Hensen N."/>
            <person name="Bonometti L."/>
            <person name="Westerberg I."/>
            <person name="Brannstrom I.O."/>
            <person name="Guillou S."/>
            <person name="Cros-Aarteil S."/>
            <person name="Calhoun S."/>
            <person name="Haridas S."/>
            <person name="Kuo A."/>
            <person name="Mondo S."/>
            <person name="Pangilinan J."/>
            <person name="Riley R."/>
            <person name="Labutti K."/>
            <person name="Andreopoulos B."/>
            <person name="Lipzen A."/>
            <person name="Chen C."/>
            <person name="Yanf M."/>
            <person name="Daum C."/>
            <person name="Ng V."/>
            <person name="Clum A."/>
            <person name="Ohm R."/>
            <person name="Martin F."/>
            <person name="Silar P."/>
            <person name="Natvig D."/>
            <person name="Lalanne C."/>
            <person name="Gautier V."/>
            <person name="Ament-Velasquez S.L."/>
            <person name="Kruys A."/>
            <person name="Hutchinson M.I."/>
            <person name="Powell A.J."/>
            <person name="Barry K."/>
            <person name="Miller A.N."/>
            <person name="Grigoriev I.V."/>
            <person name="Debuchy R."/>
            <person name="Gladieux P."/>
            <person name="Thoren M.H."/>
            <person name="Johannesson H."/>
        </authorList>
    </citation>
    <scope>NUCLEOTIDE SEQUENCE</scope>
    <source>
        <strain evidence="2">CBS 990.96</strain>
    </source>
</reference>
<evidence type="ECO:0000256" key="1">
    <source>
        <dbReference type="SAM" id="MobiDB-lite"/>
    </source>
</evidence>
<dbReference type="Proteomes" id="UP001301958">
    <property type="component" value="Unassembled WGS sequence"/>
</dbReference>
<accession>A0AAN7BW45</accession>
<protein>
    <submittedName>
        <fullName evidence="2">Uncharacterized protein</fullName>
    </submittedName>
</protein>
<feature type="region of interest" description="Disordered" evidence="1">
    <location>
        <begin position="314"/>
        <end position="352"/>
    </location>
</feature>
<evidence type="ECO:0000313" key="3">
    <source>
        <dbReference type="Proteomes" id="UP001301958"/>
    </source>
</evidence>
<reference evidence="2" key="1">
    <citation type="journal article" date="2023" name="Mol. Phylogenet. Evol.">
        <title>Genome-scale phylogeny and comparative genomics of the fungal order Sordariales.</title>
        <authorList>
            <person name="Hensen N."/>
            <person name="Bonometti L."/>
            <person name="Westerberg I."/>
            <person name="Brannstrom I.O."/>
            <person name="Guillou S."/>
            <person name="Cros-Aarteil S."/>
            <person name="Calhoun S."/>
            <person name="Haridas S."/>
            <person name="Kuo A."/>
            <person name="Mondo S."/>
            <person name="Pangilinan J."/>
            <person name="Riley R."/>
            <person name="LaButti K."/>
            <person name="Andreopoulos B."/>
            <person name="Lipzen A."/>
            <person name="Chen C."/>
            <person name="Yan M."/>
            <person name="Daum C."/>
            <person name="Ng V."/>
            <person name="Clum A."/>
            <person name="Steindorff A."/>
            <person name="Ohm R.A."/>
            <person name="Martin F."/>
            <person name="Silar P."/>
            <person name="Natvig D.O."/>
            <person name="Lalanne C."/>
            <person name="Gautier V."/>
            <person name="Ament-Velasquez S.L."/>
            <person name="Kruys A."/>
            <person name="Hutchinson M.I."/>
            <person name="Powell A.J."/>
            <person name="Barry K."/>
            <person name="Miller A.N."/>
            <person name="Grigoriev I.V."/>
            <person name="Debuchy R."/>
            <person name="Gladieux P."/>
            <person name="Hiltunen Thoren M."/>
            <person name="Johannesson H."/>
        </authorList>
    </citation>
    <scope>NUCLEOTIDE SEQUENCE</scope>
    <source>
        <strain evidence="2">CBS 990.96</strain>
    </source>
</reference>
<keyword evidence="3" id="KW-1185">Reference proteome</keyword>
<comment type="caution">
    <text evidence="2">The sequence shown here is derived from an EMBL/GenBank/DDBJ whole genome shotgun (WGS) entry which is preliminary data.</text>
</comment>
<dbReference type="AlphaFoldDB" id="A0AAN7BW45"/>
<feature type="compositionally biased region" description="Basic and acidic residues" evidence="1">
    <location>
        <begin position="339"/>
        <end position="350"/>
    </location>
</feature>
<proteinExistence type="predicted"/>
<dbReference type="EMBL" id="MU865297">
    <property type="protein sequence ID" value="KAK4230699.1"/>
    <property type="molecule type" value="Genomic_DNA"/>
</dbReference>
<feature type="compositionally biased region" description="Polar residues" evidence="1">
    <location>
        <begin position="237"/>
        <end position="251"/>
    </location>
</feature>
<feature type="region of interest" description="Disordered" evidence="1">
    <location>
        <begin position="237"/>
        <end position="278"/>
    </location>
</feature>
<organism evidence="2 3">
    <name type="scientific">Podospora fimiseda</name>
    <dbReference type="NCBI Taxonomy" id="252190"/>
    <lineage>
        <taxon>Eukaryota</taxon>
        <taxon>Fungi</taxon>
        <taxon>Dikarya</taxon>
        <taxon>Ascomycota</taxon>
        <taxon>Pezizomycotina</taxon>
        <taxon>Sordariomycetes</taxon>
        <taxon>Sordariomycetidae</taxon>
        <taxon>Sordariales</taxon>
        <taxon>Podosporaceae</taxon>
        <taxon>Podospora</taxon>
    </lineage>
</organism>
<evidence type="ECO:0000313" key="2">
    <source>
        <dbReference type="EMBL" id="KAK4230699.1"/>
    </source>
</evidence>
<feature type="region of interest" description="Disordered" evidence="1">
    <location>
        <begin position="1"/>
        <end position="61"/>
    </location>
</feature>
<feature type="compositionally biased region" description="Polar residues" evidence="1">
    <location>
        <begin position="20"/>
        <end position="32"/>
    </location>
</feature>
<gene>
    <name evidence="2" type="ORF">QBC38DRAFT_21282</name>
</gene>
<feature type="compositionally biased region" description="Acidic residues" evidence="1">
    <location>
        <begin position="144"/>
        <end position="165"/>
    </location>
</feature>
<sequence>MATSSAESKAERERLRSRFQRQTQEISPQPATRPTWEYFPNHPPQSPPASRVCAPTRTSSGDWKVEGWSDNWREDVDYHNRTSFERVAGWPSTWRQDLARMYGYGTDDAGLMENQDQGEEAGDVHDYGDYEQDEDNEPYGSDYDKEDSDDDDSSSEGSSETESETDNNYGNNQELNRSDRENDVSPRVKFPRGLPKLDFPQTLLEDHTMTVIIQNRRDPTQHKTYIVEKTGVVERSMSGSDINTSTWSSPAPSVIGAQSPGATSKQRGGSKHGTLGNGLVDQTLKKKSSLGVSLLDSPEEYEWKDVDELLFRGRRRGGQKSISTTDSLPKTPPPPVAEVMKDSAEKDKNKGALVEEVEKEEELLIIL</sequence>
<feature type="compositionally biased region" description="Basic and acidic residues" evidence="1">
    <location>
        <begin position="176"/>
        <end position="186"/>
    </location>
</feature>